<evidence type="ECO:0000256" key="2">
    <source>
        <dbReference type="ARBA" id="ARBA00006003"/>
    </source>
</evidence>
<dbReference type="CDD" id="cd19952">
    <property type="entry name" value="GT29"/>
    <property type="match status" value="1"/>
</dbReference>
<evidence type="ECO:0000256" key="1">
    <source>
        <dbReference type="ARBA" id="ARBA00004323"/>
    </source>
</evidence>
<dbReference type="GO" id="GO:0000139">
    <property type="term" value="C:Golgi membrane"/>
    <property type="evidence" value="ECO:0007669"/>
    <property type="project" value="UniProtKB-SubCell"/>
</dbReference>
<keyword evidence="12" id="KW-0732">Signal</keyword>
<keyword evidence="10" id="KW-0325">Glycoprotein</keyword>
<evidence type="ECO:0008006" key="14">
    <source>
        <dbReference type="Google" id="ProtNLM"/>
    </source>
</evidence>
<evidence type="ECO:0000256" key="9">
    <source>
        <dbReference type="ARBA" id="ARBA00023136"/>
    </source>
</evidence>
<dbReference type="EMBL" id="HBFA01001092">
    <property type="protein sequence ID" value="CAD8648320.1"/>
    <property type="molecule type" value="Transcribed_RNA"/>
</dbReference>
<evidence type="ECO:0000256" key="8">
    <source>
        <dbReference type="ARBA" id="ARBA00023034"/>
    </source>
</evidence>
<dbReference type="Gene3D" id="3.90.1480.20">
    <property type="entry name" value="Glycosyl transferase family 29"/>
    <property type="match status" value="1"/>
</dbReference>
<comment type="subcellular location">
    <subcellularLocation>
        <location evidence="1">Golgi apparatus membrane</location>
        <topology evidence="1">Single-pass type II membrane protein</topology>
    </subcellularLocation>
</comment>
<organism evidence="13">
    <name type="scientific">Pyramimonas obovata</name>
    <dbReference type="NCBI Taxonomy" id="1411642"/>
    <lineage>
        <taxon>Eukaryota</taxon>
        <taxon>Viridiplantae</taxon>
        <taxon>Chlorophyta</taxon>
        <taxon>Pyramimonadophyceae</taxon>
        <taxon>Pyramimonadales</taxon>
        <taxon>Pyramimonadaceae</taxon>
        <taxon>Pyramimonas</taxon>
        <taxon>Pyramimonas incertae sedis</taxon>
    </lineage>
</organism>
<reference evidence="13" key="1">
    <citation type="submission" date="2021-01" db="EMBL/GenBank/DDBJ databases">
        <authorList>
            <person name="Corre E."/>
            <person name="Pelletier E."/>
            <person name="Niang G."/>
            <person name="Scheremetjew M."/>
            <person name="Finn R."/>
            <person name="Kale V."/>
            <person name="Holt S."/>
            <person name="Cochrane G."/>
            <person name="Meng A."/>
            <person name="Brown T."/>
            <person name="Cohen L."/>
        </authorList>
    </citation>
    <scope>NUCLEOTIDE SEQUENCE</scope>
    <source>
        <strain evidence="13">CCMP722</strain>
    </source>
</reference>
<keyword evidence="7" id="KW-1133">Transmembrane helix</keyword>
<dbReference type="Pfam" id="PF00777">
    <property type="entry name" value="Glyco_transf_29"/>
    <property type="match status" value="1"/>
</dbReference>
<evidence type="ECO:0000256" key="11">
    <source>
        <dbReference type="SAM" id="MobiDB-lite"/>
    </source>
</evidence>
<dbReference type="InterPro" id="IPR001675">
    <property type="entry name" value="Glyco_trans_29"/>
</dbReference>
<evidence type="ECO:0000256" key="5">
    <source>
        <dbReference type="ARBA" id="ARBA00022692"/>
    </source>
</evidence>
<dbReference type="InterPro" id="IPR038578">
    <property type="entry name" value="GT29-like_sf"/>
</dbReference>
<dbReference type="PANTHER" id="PTHR46779:SF1">
    <property type="entry name" value="BETA-1,6-GALACTOSYLTRANSFERASE GALT29A"/>
    <property type="match status" value="1"/>
</dbReference>
<dbReference type="AlphaFoldDB" id="A0A7S0QTI5"/>
<feature type="chain" id="PRO_5031192325" description="Sialyltransferase" evidence="12">
    <location>
        <begin position="24"/>
        <end position="365"/>
    </location>
</feature>
<keyword evidence="6" id="KW-0735">Signal-anchor</keyword>
<feature type="signal peptide" evidence="12">
    <location>
        <begin position="1"/>
        <end position="23"/>
    </location>
</feature>
<accession>A0A7S0QTI5</accession>
<evidence type="ECO:0000256" key="3">
    <source>
        <dbReference type="ARBA" id="ARBA00022676"/>
    </source>
</evidence>
<proteinExistence type="inferred from homology"/>
<evidence type="ECO:0000256" key="12">
    <source>
        <dbReference type="SAM" id="SignalP"/>
    </source>
</evidence>
<evidence type="ECO:0000313" key="13">
    <source>
        <dbReference type="EMBL" id="CAD8648320.1"/>
    </source>
</evidence>
<gene>
    <name evidence="13" type="ORF">POBO1169_LOCUS508</name>
</gene>
<name>A0A7S0QTI5_9CHLO</name>
<dbReference type="GO" id="GO:0008373">
    <property type="term" value="F:sialyltransferase activity"/>
    <property type="evidence" value="ECO:0007669"/>
    <property type="project" value="InterPro"/>
</dbReference>
<feature type="compositionally biased region" description="Pro residues" evidence="11">
    <location>
        <begin position="73"/>
        <end position="83"/>
    </location>
</feature>
<feature type="region of interest" description="Disordered" evidence="11">
    <location>
        <begin position="61"/>
        <end position="85"/>
    </location>
</feature>
<keyword evidence="5" id="KW-0812">Transmembrane</keyword>
<evidence type="ECO:0000256" key="10">
    <source>
        <dbReference type="ARBA" id="ARBA00023180"/>
    </source>
</evidence>
<sequence length="365" mass="40584">MTMRARTILLVTVVLSILSVVLSGYMVRSILRNVHVSDVDKSPPWRSVASSDHALEVETVQEDVQPKQELPQPELPPASPPPRRTSTFAMDVMKMRQTGAFILPTLLSRIKRAIDVYLGVSKSAATFGKRWPSCAVVGNSGTMIGRGYGPNISAHAAVWRLNLAPSVGFEPHVGGRTMVSFINGHRINYCAKQEKCACSSYGARVPVLVSMWSDFHWQDLRFCREHRPQDKFIIIDATVQQVCSRIVTAYADRRRAREEAELSGIAVNSAPEGVDPPLKRRFPRPDFSSGMEAITVALTLCDRVSIYGFGKAPGVPHHYWENTTKNEYGLHDYAAEQIYFDDLVNGREIPILTGSIDIPPVSFYP</sequence>
<keyword evidence="3" id="KW-0328">Glycosyltransferase</keyword>
<evidence type="ECO:0000256" key="4">
    <source>
        <dbReference type="ARBA" id="ARBA00022679"/>
    </source>
</evidence>
<keyword evidence="4" id="KW-0808">Transferase</keyword>
<keyword evidence="8" id="KW-0333">Golgi apparatus</keyword>
<protein>
    <recommendedName>
        <fullName evidence="14">Sialyltransferase</fullName>
    </recommendedName>
</protein>
<evidence type="ECO:0000256" key="7">
    <source>
        <dbReference type="ARBA" id="ARBA00022989"/>
    </source>
</evidence>
<keyword evidence="9" id="KW-0472">Membrane</keyword>
<evidence type="ECO:0000256" key="6">
    <source>
        <dbReference type="ARBA" id="ARBA00022968"/>
    </source>
</evidence>
<comment type="similarity">
    <text evidence="2">Belongs to the glycosyltransferase 29 family.</text>
</comment>
<dbReference type="PANTHER" id="PTHR46779">
    <property type="entry name" value="BETA-1,6-GALACTOSYLTRANSFERASE GALT29A"/>
    <property type="match status" value="1"/>
</dbReference>